<evidence type="ECO:0000313" key="7">
    <source>
        <dbReference type="EMBL" id="RNF35986.1"/>
    </source>
</evidence>
<dbReference type="InterPro" id="IPR036259">
    <property type="entry name" value="MFS_trans_sf"/>
</dbReference>
<dbReference type="OrthoDB" id="145388at2"/>
<dbReference type="RefSeq" id="WP_106689442.1">
    <property type="nucleotide sequence ID" value="NZ_PXNQ02000001.1"/>
</dbReference>
<keyword evidence="8" id="KW-1185">Reference proteome</keyword>
<feature type="transmembrane region" description="Helical" evidence="6">
    <location>
        <begin position="361"/>
        <end position="380"/>
    </location>
</feature>
<evidence type="ECO:0000256" key="6">
    <source>
        <dbReference type="SAM" id="Phobius"/>
    </source>
</evidence>
<name>A0A3R7P6C3_9RHOB</name>
<dbReference type="AlphaFoldDB" id="A0A3R7P6C3"/>
<dbReference type="Pfam" id="PF07690">
    <property type="entry name" value="MFS_1"/>
    <property type="match status" value="1"/>
</dbReference>
<evidence type="ECO:0000256" key="4">
    <source>
        <dbReference type="ARBA" id="ARBA00022989"/>
    </source>
</evidence>
<dbReference type="InterPro" id="IPR011701">
    <property type="entry name" value="MFS"/>
</dbReference>
<feature type="transmembrane region" description="Helical" evidence="6">
    <location>
        <begin position="7"/>
        <end position="29"/>
    </location>
</feature>
<comment type="caution">
    <text evidence="7">The sequence shown here is derived from an EMBL/GenBank/DDBJ whole genome shotgun (WGS) entry which is preliminary data.</text>
</comment>
<accession>A0A3R7P6C3</accession>
<feature type="transmembrane region" description="Helical" evidence="6">
    <location>
        <begin position="320"/>
        <end position="341"/>
    </location>
</feature>
<evidence type="ECO:0000256" key="5">
    <source>
        <dbReference type="ARBA" id="ARBA00023136"/>
    </source>
</evidence>
<dbReference type="PANTHER" id="PTHR23513:SF6">
    <property type="entry name" value="MAJOR FACILITATOR SUPERFAMILY ASSOCIATED DOMAIN-CONTAINING PROTEIN"/>
    <property type="match status" value="1"/>
</dbReference>
<gene>
    <name evidence="7" type="ORF">A7A09_000815</name>
</gene>
<dbReference type="GO" id="GO:0022857">
    <property type="term" value="F:transmembrane transporter activity"/>
    <property type="evidence" value="ECO:0007669"/>
    <property type="project" value="InterPro"/>
</dbReference>
<dbReference type="GO" id="GO:0005886">
    <property type="term" value="C:plasma membrane"/>
    <property type="evidence" value="ECO:0007669"/>
    <property type="project" value="UniProtKB-SubCell"/>
</dbReference>
<keyword evidence="2" id="KW-1003">Cell membrane</keyword>
<evidence type="ECO:0000256" key="1">
    <source>
        <dbReference type="ARBA" id="ARBA00004651"/>
    </source>
</evidence>
<feature type="transmembrane region" description="Helical" evidence="6">
    <location>
        <begin position="155"/>
        <end position="176"/>
    </location>
</feature>
<feature type="transmembrane region" description="Helical" evidence="6">
    <location>
        <begin position="74"/>
        <end position="95"/>
    </location>
</feature>
<feature type="transmembrane region" description="Helical" evidence="6">
    <location>
        <begin position="41"/>
        <end position="62"/>
    </location>
</feature>
<dbReference type="EMBL" id="PXNQ02000001">
    <property type="protein sequence ID" value="RNF35986.1"/>
    <property type="molecule type" value="Genomic_DNA"/>
</dbReference>
<keyword evidence="5 6" id="KW-0472">Membrane</keyword>
<feature type="transmembrane region" description="Helical" evidence="6">
    <location>
        <begin position="264"/>
        <end position="284"/>
    </location>
</feature>
<reference evidence="7" key="1">
    <citation type="submission" date="2018-05" db="EMBL/GenBank/DDBJ databases">
        <title>Reclassification of Methylarcula marina and Methylarcula terricola as Paracoccus methylarcula sp.nov., comb.nov. and Paracoccus terricola comb.nov.</title>
        <authorList>
            <person name="Shmareva M.N."/>
            <person name="Doronina N.V."/>
            <person name="Vasilenko O.V."/>
            <person name="Tarlachkov S.V."/>
            <person name="Trotsenko Y.A."/>
        </authorList>
    </citation>
    <scope>NUCLEOTIDE SEQUENCE [LARGE SCALE GENOMIC DNA]</scope>
    <source>
        <strain evidence="7">VKM B-2159</strain>
    </source>
</reference>
<dbReference type="Gene3D" id="1.20.1250.20">
    <property type="entry name" value="MFS general substrate transporter like domains"/>
    <property type="match status" value="1"/>
</dbReference>
<dbReference type="SUPFAM" id="SSF103473">
    <property type="entry name" value="MFS general substrate transporter"/>
    <property type="match status" value="1"/>
</dbReference>
<evidence type="ECO:0000256" key="3">
    <source>
        <dbReference type="ARBA" id="ARBA00022692"/>
    </source>
</evidence>
<evidence type="ECO:0000313" key="8">
    <source>
        <dbReference type="Proteomes" id="UP000238137"/>
    </source>
</evidence>
<feature type="transmembrane region" description="Helical" evidence="6">
    <location>
        <begin position="220"/>
        <end position="244"/>
    </location>
</feature>
<protein>
    <submittedName>
        <fullName evidence="7">MFS transporter</fullName>
    </submittedName>
</protein>
<dbReference type="CDD" id="cd06173">
    <property type="entry name" value="MFS_MefA_like"/>
    <property type="match status" value="1"/>
</dbReference>
<dbReference type="PANTHER" id="PTHR23513">
    <property type="entry name" value="INTEGRAL MEMBRANE EFFLUX PROTEIN-RELATED"/>
    <property type="match status" value="1"/>
</dbReference>
<organism evidence="7 8">
    <name type="scientific">Paracoccus methylarcula</name>
    <dbReference type="NCBI Taxonomy" id="72022"/>
    <lineage>
        <taxon>Bacteria</taxon>
        <taxon>Pseudomonadati</taxon>
        <taxon>Pseudomonadota</taxon>
        <taxon>Alphaproteobacteria</taxon>
        <taxon>Rhodobacterales</taxon>
        <taxon>Paracoccaceae</taxon>
        <taxon>Paracoccus</taxon>
    </lineage>
</organism>
<keyword evidence="3 6" id="KW-0812">Transmembrane</keyword>
<feature type="transmembrane region" description="Helical" evidence="6">
    <location>
        <begin position="107"/>
        <end position="125"/>
    </location>
</feature>
<feature type="transmembrane region" description="Helical" evidence="6">
    <location>
        <begin position="392"/>
        <end position="413"/>
    </location>
</feature>
<proteinExistence type="predicted"/>
<dbReference type="Proteomes" id="UP000238137">
    <property type="component" value="Unassembled WGS sequence"/>
</dbReference>
<keyword evidence="4 6" id="KW-1133">Transmembrane helix</keyword>
<comment type="subcellular location">
    <subcellularLocation>
        <location evidence="1">Cell membrane</location>
        <topology evidence="1">Multi-pass membrane protein</topology>
    </subcellularLocation>
</comment>
<sequence>MRSPLARFIAASGLTNLGDGIALVAWAWLATQLTRDPLLIALVPVALKAPWFVFSLPAGLLIDRMDRRRAILAADLVRVIAYASAALAVWLALPFDPPPLRGTDRPAIFTLIAICAITVGAAEVLRDNAAQTILPALIPEEGLERANGRLWSVEMVMNLFVGTALAGVLIGVSLALPFAVNAAAMALAVGLVFCLQGDFRADISGEATQDRNWRVELREGIAFLLGQPILRGLAILTGFFNFGFEAMMVTLVLIVQERLQLGPLALSAIMASGAVGGVAAGLVNDRIVTCFGRGRVLQAAMISTFAFPLTVLLSGSGYGALILICAGFLVSEFWGILWNTVSVSYRQRHIPRKLLGRVNSAYRLFAIGMAPFGMLVAGLLTRGAGNIFGRELALTVPFWLAVATFATITLLYWRFLGRSFEIR</sequence>
<evidence type="ECO:0000256" key="2">
    <source>
        <dbReference type="ARBA" id="ARBA00022475"/>
    </source>
</evidence>